<evidence type="ECO:0000259" key="2">
    <source>
        <dbReference type="PROSITE" id="PS50110"/>
    </source>
</evidence>
<keyword evidence="4" id="KW-1185">Reference proteome</keyword>
<evidence type="ECO:0000313" key="4">
    <source>
        <dbReference type="Proteomes" id="UP000219621"/>
    </source>
</evidence>
<organism evidence="3 4">
    <name type="scientific">Caenispirillum bisanense</name>
    <dbReference type="NCBI Taxonomy" id="414052"/>
    <lineage>
        <taxon>Bacteria</taxon>
        <taxon>Pseudomonadati</taxon>
        <taxon>Pseudomonadota</taxon>
        <taxon>Alphaproteobacteria</taxon>
        <taxon>Rhodospirillales</taxon>
        <taxon>Novispirillaceae</taxon>
        <taxon>Caenispirillum</taxon>
    </lineage>
</organism>
<dbReference type="SMART" id="SM00448">
    <property type="entry name" value="REC"/>
    <property type="match status" value="1"/>
</dbReference>
<dbReference type="PROSITE" id="PS50110">
    <property type="entry name" value="RESPONSE_REGULATORY"/>
    <property type="match status" value="1"/>
</dbReference>
<dbReference type="AlphaFoldDB" id="A0A286G4S7"/>
<dbReference type="GO" id="GO:0000160">
    <property type="term" value="P:phosphorelay signal transduction system"/>
    <property type="evidence" value="ECO:0007669"/>
    <property type="project" value="InterPro"/>
</dbReference>
<name>A0A286G4S7_9PROT</name>
<feature type="domain" description="Response regulatory" evidence="2">
    <location>
        <begin position="8"/>
        <end position="125"/>
    </location>
</feature>
<dbReference type="OrthoDB" id="9800897at2"/>
<evidence type="ECO:0000256" key="1">
    <source>
        <dbReference type="PROSITE-ProRule" id="PRU00169"/>
    </source>
</evidence>
<feature type="modified residue" description="4-aspartylphosphate" evidence="1">
    <location>
        <position position="58"/>
    </location>
</feature>
<dbReference type="Proteomes" id="UP000219621">
    <property type="component" value="Unassembled WGS sequence"/>
</dbReference>
<dbReference type="Pfam" id="PF00072">
    <property type="entry name" value="Response_reg"/>
    <property type="match status" value="1"/>
</dbReference>
<dbReference type="EMBL" id="OCNJ01000001">
    <property type="protein sequence ID" value="SOD90226.1"/>
    <property type="molecule type" value="Genomic_DNA"/>
</dbReference>
<proteinExistence type="predicted"/>
<dbReference type="PANTHER" id="PTHR43228">
    <property type="entry name" value="TWO-COMPONENT RESPONSE REGULATOR"/>
    <property type="match status" value="1"/>
</dbReference>
<keyword evidence="1" id="KW-0597">Phosphoprotein</keyword>
<dbReference type="InterPro" id="IPR052048">
    <property type="entry name" value="ST_Response_Regulator"/>
</dbReference>
<dbReference type="Gene3D" id="3.40.50.2300">
    <property type="match status" value="1"/>
</dbReference>
<dbReference type="InterPro" id="IPR011006">
    <property type="entry name" value="CheY-like_superfamily"/>
</dbReference>
<dbReference type="RefSeq" id="WP_097277367.1">
    <property type="nucleotide sequence ID" value="NZ_OCNJ01000001.1"/>
</dbReference>
<reference evidence="3 4" key="1">
    <citation type="submission" date="2017-09" db="EMBL/GenBank/DDBJ databases">
        <authorList>
            <person name="Ehlers B."/>
            <person name="Leendertz F.H."/>
        </authorList>
    </citation>
    <scope>NUCLEOTIDE SEQUENCE [LARGE SCALE GENOMIC DNA]</scope>
    <source>
        <strain evidence="3 4">USBA 140</strain>
    </source>
</reference>
<dbReference type="PANTHER" id="PTHR43228:SF1">
    <property type="entry name" value="TWO-COMPONENT RESPONSE REGULATOR ARR22"/>
    <property type="match status" value="1"/>
</dbReference>
<gene>
    <name evidence="3" type="ORF">SAMN05421508_101481</name>
</gene>
<dbReference type="InterPro" id="IPR001789">
    <property type="entry name" value="Sig_transdc_resp-reg_receiver"/>
</dbReference>
<protein>
    <submittedName>
        <fullName evidence="3">Two-component system, chemotaxis family, response regulator CheY</fullName>
    </submittedName>
</protein>
<sequence>MPAAQDIRILLVDDHLSMRNLTRYSLQQIGIRNVTEARNGQEALDALAVNRYDLIISDWNMDIVDGLQLLKALRANPLTQRTPFIMSTANKDRAKVAEAVQAGVNNYIVKPFNVETLRKKIEQVIGALT</sequence>
<dbReference type="SUPFAM" id="SSF52172">
    <property type="entry name" value="CheY-like"/>
    <property type="match status" value="1"/>
</dbReference>
<evidence type="ECO:0000313" key="3">
    <source>
        <dbReference type="EMBL" id="SOD90226.1"/>
    </source>
</evidence>
<accession>A0A286G4S7</accession>